<dbReference type="AlphaFoldDB" id="E8QXC7"/>
<dbReference type="PRINTS" id="PR00127">
    <property type="entry name" value="CLPPROTEASEP"/>
</dbReference>
<organism evidence="10 11">
    <name type="scientific">Isosphaera pallida (strain ATCC 43644 / DSM 9630 / IS1B)</name>
    <dbReference type="NCBI Taxonomy" id="575540"/>
    <lineage>
        <taxon>Bacteria</taxon>
        <taxon>Pseudomonadati</taxon>
        <taxon>Planctomycetota</taxon>
        <taxon>Planctomycetia</taxon>
        <taxon>Isosphaerales</taxon>
        <taxon>Isosphaeraceae</taxon>
        <taxon>Isosphaera</taxon>
    </lineage>
</organism>
<dbReference type="HAMAP" id="MF_00444">
    <property type="entry name" value="ClpP"/>
    <property type="match status" value="1"/>
</dbReference>
<dbReference type="InterPro" id="IPR033135">
    <property type="entry name" value="ClpP_His_AS"/>
</dbReference>
<dbReference type="eggNOG" id="COG0740">
    <property type="taxonomic scope" value="Bacteria"/>
</dbReference>
<dbReference type="SUPFAM" id="SSF52096">
    <property type="entry name" value="ClpP/crotonase"/>
    <property type="match status" value="1"/>
</dbReference>
<dbReference type="EC" id="3.4.21.92" evidence="7"/>
<dbReference type="GO" id="GO:0004176">
    <property type="term" value="F:ATP-dependent peptidase activity"/>
    <property type="evidence" value="ECO:0007669"/>
    <property type="project" value="InterPro"/>
</dbReference>
<dbReference type="PROSITE" id="PS00382">
    <property type="entry name" value="CLP_PROTEASE_HIS"/>
    <property type="match status" value="1"/>
</dbReference>
<dbReference type="GO" id="GO:0005737">
    <property type="term" value="C:cytoplasm"/>
    <property type="evidence" value="ECO:0007669"/>
    <property type="project" value="UniProtKB-SubCell"/>
</dbReference>
<dbReference type="PANTHER" id="PTHR10381">
    <property type="entry name" value="ATP-DEPENDENT CLP PROTEASE PROTEOLYTIC SUBUNIT"/>
    <property type="match status" value="1"/>
</dbReference>
<dbReference type="NCBIfam" id="NF001368">
    <property type="entry name" value="PRK00277.1"/>
    <property type="match status" value="1"/>
</dbReference>
<evidence type="ECO:0000256" key="4">
    <source>
        <dbReference type="ARBA" id="ARBA00022801"/>
    </source>
</evidence>
<proteinExistence type="inferred from homology"/>
<gene>
    <name evidence="7" type="primary">clpP</name>
    <name evidence="10" type="ordered locus">Isop_1383</name>
</gene>
<dbReference type="STRING" id="575540.Isop_1383"/>
<dbReference type="RefSeq" id="WP_013564256.1">
    <property type="nucleotide sequence ID" value="NC_014962.1"/>
</dbReference>
<feature type="active site" description="Nucleophile" evidence="7">
    <location>
        <position position="98"/>
    </location>
</feature>
<reference evidence="10 11" key="1">
    <citation type="journal article" date="2011" name="Stand. Genomic Sci.">
        <title>Complete genome sequence of Isosphaera pallida type strain (IS1B).</title>
        <authorList>
            <consortium name="US DOE Joint Genome Institute (JGI-PGF)"/>
            <person name="Goker M."/>
            <person name="Cleland D."/>
            <person name="Saunders E."/>
            <person name="Lapidus A."/>
            <person name="Nolan M."/>
            <person name="Lucas S."/>
            <person name="Hammon N."/>
            <person name="Deshpande S."/>
            <person name="Cheng J.F."/>
            <person name="Tapia R."/>
            <person name="Han C."/>
            <person name="Goodwin L."/>
            <person name="Pitluck S."/>
            <person name="Liolios K."/>
            <person name="Pagani I."/>
            <person name="Ivanova N."/>
            <person name="Mavromatis K."/>
            <person name="Pati A."/>
            <person name="Chen A."/>
            <person name="Palaniappan K."/>
            <person name="Land M."/>
            <person name="Hauser L."/>
            <person name="Chang Y.J."/>
            <person name="Jeffries C.D."/>
            <person name="Detter J.C."/>
            <person name="Beck B."/>
            <person name="Woyke T."/>
            <person name="Bristow J."/>
            <person name="Eisen J.A."/>
            <person name="Markowitz V."/>
            <person name="Hugenholtz P."/>
            <person name="Kyrpides N.C."/>
            <person name="Klenk H.P."/>
        </authorList>
    </citation>
    <scope>NUCLEOTIDE SEQUENCE [LARGE SCALE GENOMIC DNA]</scope>
    <source>
        <strain evidence="11">ATCC 43644 / DSM 9630 / IS1B</strain>
    </source>
</reference>
<dbReference type="OrthoDB" id="9802800at2"/>
<dbReference type="EMBL" id="CP002353">
    <property type="protein sequence ID" value="ADV61968.1"/>
    <property type="molecule type" value="Genomic_DNA"/>
</dbReference>
<evidence type="ECO:0000256" key="5">
    <source>
        <dbReference type="ARBA" id="ARBA00022825"/>
    </source>
</evidence>
<comment type="catalytic activity">
    <reaction evidence="6 7 8">
        <text>Hydrolysis of proteins to small peptides in the presence of ATP and magnesium. alpha-casein is the usual test substrate. In the absence of ATP, only oligopeptides shorter than five residues are hydrolyzed (such as succinyl-Leu-Tyr-|-NHMec, and Leu-Tyr-Leu-|-Tyr-Trp, in which cleavage of the -Tyr-|-Leu- and -Tyr-|-Trp bonds also occurs).</text>
        <dbReference type="EC" id="3.4.21.92"/>
    </reaction>
</comment>
<dbReference type="KEGG" id="ipa:Isop_1383"/>
<dbReference type="Proteomes" id="UP000008631">
    <property type="component" value="Chromosome"/>
</dbReference>
<evidence type="ECO:0000313" key="10">
    <source>
        <dbReference type="EMBL" id="ADV61968.1"/>
    </source>
</evidence>
<keyword evidence="5 7" id="KW-0720">Serine protease</keyword>
<evidence type="ECO:0000256" key="3">
    <source>
        <dbReference type="ARBA" id="ARBA00022670"/>
    </source>
</evidence>
<dbReference type="GO" id="GO:0006515">
    <property type="term" value="P:protein quality control for misfolded or incompletely synthesized proteins"/>
    <property type="evidence" value="ECO:0007669"/>
    <property type="project" value="TreeGrafter"/>
</dbReference>
<keyword evidence="11" id="KW-1185">Reference proteome</keyword>
<dbReference type="HOGENOM" id="CLU_058707_3_2_0"/>
<evidence type="ECO:0000256" key="8">
    <source>
        <dbReference type="PROSITE-ProRule" id="PRU10086"/>
    </source>
</evidence>
<dbReference type="GO" id="GO:0004252">
    <property type="term" value="F:serine-type endopeptidase activity"/>
    <property type="evidence" value="ECO:0007669"/>
    <property type="project" value="UniProtKB-UniRule"/>
</dbReference>
<keyword evidence="3 7" id="KW-0645">Protease</keyword>
<dbReference type="InterPro" id="IPR001907">
    <property type="entry name" value="ClpP"/>
</dbReference>
<evidence type="ECO:0000256" key="1">
    <source>
        <dbReference type="ARBA" id="ARBA00007039"/>
    </source>
</evidence>
<dbReference type="GO" id="GO:0009368">
    <property type="term" value="C:endopeptidase Clp complex"/>
    <property type="evidence" value="ECO:0007669"/>
    <property type="project" value="TreeGrafter"/>
</dbReference>
<dbReference type="FunFam" id="3.90.226.10:FF:000001">
    <property type="entry name" value="ATP-dependent Clp protease proteolytic subunit"/>
    <property type="match status" value="1"/>
</dbReference>
<dbReference type="Pfam" id="PF00574">
    <property type="entry name" value="CLP_protease"/>
    <property type="match status" value="1"/>
</dbReference>
<sequence>MPMVPIVIERGGREERAMDIYSRLLQDRIIMLSSILDDVTANLIVAQLLVLAHQDAKAEISLYLNSPGGSLTGTMAVYDTMQFIGCPVATYCIGMAASGAAILLAGGTKGRRHALPHSKIMLHQPYGHVGGQVSDISIQAAEVLRNKAVVEKVLARRTGRSEKQIESEIKRDRYLSAPEALEFGLIDHIVEDKSEIKDAQASTPTPPPR</sequence>
<dbReference type="InterPro" id="IPR029045">
    <property type="entry name" value="ClpP/crotonase-like_dom_sf"/>
</dbReference>
<accession>E8QXC7</accession>
<dbReference type="InterPro" id="IPR023562">
    <property type="entry name" value="ClpP/TepA"/>
</dbReference>
<dbReference type="NCBIfam" id="NF009205">
    <property type="entry name" value="PRK12553.1"/>
    <property type="match status" value="1"/>
</dbReference>
<evidence type="ECO:0000256" key="6">
    <source>
        <dbReference type="ARBA" id="ARBA00034021"/>
    </source>
</evidence>
<evidence type="ECO:0000313" key="11">
    <source>
        <dbReference type="Proteomes" id="UP000008631"/>
    </source>
</evidence>
<dbReference type="GO" id="GO:0051117">
    <property type="term" value="F:ATPase binding"/>
    <property type="evidence" value="ECO:0007669"/>
    <property type="project" value="TreeGrafter"/>
</dbReference>
<keyword evidence="4 7" id="KW-0378">Hydrolase</keyword>
<evidence type="ECO:0000256" key="2">
    <source>
        <dbReference type="ARBA" id="ARBA00022490"/>
    </source>
</evidence>
<comment type="function">
    <text evidence="7">Cleaves peptides in various proteins in a process that requires ATP hydrolysis. Has a chymotrypsin-like activity. Plays a major role in the degradation of misfolded proteins.</text>
</comment>
<name>E8QXC7_ISOPI</name>
<evidence type="ECO:0000256" key="7">
    <source>
        <dbReference type="HAMAP-Rule" id="MF_00444"/>
    </source>
</evidence>
<protein>
    <recommendedName>
        <fullName evidence="7 9">ATP-dependent Clp protease proteolytic subunit</fullName>
        <ecNumber evidence="7">3.4.21.92</ecNumber>
    </recommendedName>
    <alternativeName>
        <fullName evidence="7">Endopeptidase Clp</fullName>
    </alternativeName>
</protein>
<comment type="subunit">
    <text evidence="7">Fourteen ClpP subunits assemble into 2 heptameric rings which stack back to back to give a disk-like structure with a central cavity, resembling the structure of eukaryotic proteasomes.</text>
</comment>
<dbReference type="InParanoid" id="E8QXC7"/>
<dbReference type="CDD" id="cd07017">
    <property type="entry name" value="S14_ClpP_2"/>
    <property type="match status" value="1"/>
</dbReference>
<evidence type="ECO:0000256" key="9">
    <source>
        <dbReference type="RuleBase" id="RU003567"/>
    </source>
</evidence>
<comment type="similarity">
    <text evidence="1 7 9">Belongs to the peptidase S14 family.</text>
</comment>
<keyword evidence="2 7" id="KW-0963">Cytoplasm</keyword>
<feature type="active site" evidence="7 8">
    <location>
        <position position="123"/>
    </location>
</feature>
<dbReference type="Gene3D" id="3.90.226.10">
    <property type="entry name" value="2-enoyl-CoA Hydratase, Chain A, domain 1"/>
    <property type="match status" value="1"/>
</dbReference>
<comment type="subcellular location">
    <subcellularLocation>
        <location evidence="7">Cytoplasm</location>
    </subcellularLocation>
</comment>
<dbReference type="PANTHER" id="PTHR10381:SF70">
    <property type="entry name" value="ATP-DEPENDENT CLP PROTEASE PROTEOLYTIC SUBUNIT"/>
    <property type="match status" value="1"/>
</dbReference>